<evidence type="ECO:0000313" key="7">
    <source>
        <dbReference type="Proteomes" id="UP000278886"/>
    </source>
</evidence>
<proteinExistence type="predicted"/>
<evidence type="ECO:0000256" key="3">
    <source>
        <dbReference type="ARBA" id="ARBA00023163"/>
    </source>
</evidence>
<evidence type="ECO:0000313" key="6">
    <source>
        <dbReference type="EMBL" id="AYF99378.1"/>
    </source>
</evidence>
<gene>
    <name evidence="6" type="ORF">D7I47_00865</name>
</gene>
<dbReference type="OrthoDB" id="4546168at2"/>
<dbReference type="Proteomes" id="UP000278886">
    <property type="component" value="Chromosome"/>
</dbReference>
<dbReference type="PANTHER" id="PTHR30055:SF234">
    <property type="entry name" value="HTH-TYPE TRANSCRIPTIONAL REGULATOR BETI"/>
    <property type="match status" value="1"/>
</dbReference>
<dbReference type="InterPro" id="IPR050109">
    <property type="entry name" value="HTH-type_TetR-like_transc_reg"/>
</dbReference>
<evidence type="ECO:0000256" key="2">
    <source>
        <dbReference type="ARBA" id="ARBA00023125"/>
    </source>
</evidence>
<dbReference type="InterPro" id="IPR009057">
    <property type="entry name" value="Homeodomain-like_sf"/>
</dbReference>
<dbReference type="SUPFAM" id="SSF46689">
    <property type="entry name" value="Homeodomain-like"/>
    <property type="match status" value="1"/>
</dbReference>
<dbReference type="InterPro" id="IPR001647">
    <property type="entry name" value="HTH_TetR"/>
</dbReference>
<evidence type="ECO:0000259" key="5">
    <source>
        <dbReference type="PROSITE" id="PS50977"/>
    </source>
</evidence>
<dbReference type="Pfam" id="PF00440">
    <property type="entry name" value="TetR_N"/>
    <property type="match status" value="1"/>
</dbReference>
<feature type="DNA-binding region" description="H-T-H motif" evidence="4">
    <location>
        <begin position="25"/>
        <end position="44"/>
    </location>
</feature>
<accession>A0A387BCE6</accession>
<organism evidence="6 7">
    <name type="scientific">Protaetiibacter intestinalis</name>
    <dbReference type="NCBI Taxonomy" id="2419774"/>
    <lineage>
        <taxon>Bacteria</taxon>
        <taxon>Bacillati</taxon>
        <taxon>Actinomycetota</taxon>
        <taxon>Actinomycetes</taxon>
        <taxon>Micrococcales</taxon>
        <taxon>Microbacteriaceae</taxon>
        <taxon>Protaetiibacter</taxon>
    </lineage>
</organism>
<evidence type="ECO:0000256" key="1">
    <source>
        <dbReference type="ARBA" id="ARBA00023015"/>
    </source>
</evidence>
<name>A0A387BCE6_9MICO</name>
<dbReference type="GO" id="GO:0000976">
    <property type="term" value="F:transcription cis-regulatory region binding"/>
    <property type="evidence" value="ECO:0007669"/>
    <property type="project" value="TreeGrafter"/>
</dbReference>
<evidence type="ECO:0000256" key="4">
    <source>
        <dbReference type="PROSITE-ProRule" id="PRU00335"/>
    </source>
</evidence>
<feature type="domain" description="HTH tetR-type" evidence="5">
    <location>
        <begin position="2"/>
        <end position="62"/>
    </location>
</feature>
<dbReference type="KEGG" id="lyd:D7I47_00865"/>
<keyword evidence="3" id="KW-0804">Transcription</keyword>
<keyword evidence="7" id="KW-1185">Reference proteome</keyword>
<dbReference type="PROSITE" id="PS50977">
    <property type="entry name" value="HTH_TETR_2"/>
    <property type="match status" value="1"/>
</dbReference>
<dbReference type="PANTHER" id="PTHR30055">
    <property type="entry name" value="HTH-TYPE TRANSCRIPTIONAL REGULATOR RUTR"/>
    <property type="match status" value="1"/>
</dbReference>
<dbReference type="AlphaFoldDB" id="A0A387BCE6"/>
<keyword evidence="1" id="KW-0805">Transcription regulation</keyword>
<sequence length="195" mass="20826">MLEKRERIFAAAAELFQERGFAAVTTQEISERADVAAGTLFRYAATKGELLLMVYNELLRASVEEGRRAAAERGDTADAVYAMVAPIVTDAARAPENATAYQRELLFGPPTEQYRGAGLELIAEIERSIAARLLADHPATGADAARLAAASVFAVTHLAIARNSTGAHAHHDTLDDLRTQIAQLVAGARTGTPAR</sequence>
<protein>
    <submittedName>
        <fullName evidence="6">TetR/AcrR family transcriptional regulator</fullName>
    </submittedName>
</protein>
<dbReference type="EMBL" id="CP032630">
    <property type="protein sequence ID" value="AYF99378.1"/>
    <property type="molecule type" value="Genomic_DNA"/>
</dbReference>
<reference evidence="7" key="1">
    <citation type="submission" date="2018-09" db="EMBL/GenBank/DDBJ databases">
        <title>Genome sequencing of strain 2DFWR-13.</title>
        <authorList>
            <person name="Heo J."/>
            <person name="Kim S.-J."/>
            <person name="Kwon S.-W."/>
        </authorList>
    </citation>
    <scope>NUCLEOTIDE SEQUENCE [LARGE SCALE GENOMIC DNA]</scope>
    <source>
        <strain evidence="7">2DFWR-13</strain>
    </source>
</reference>
<dbReference type="GO" id="GO:0003700">
    <property type="term" value="F:DNA-binding transcription factor activity"/>
    <property type="evidence" value="ECO:0007669"/>
    <property type="project" value="TreeGrafter"/>
</dbReference>
<dbReference type="PRINTS" id="PR00455">
    <property type="entry name" value="HTHTETR"/>
</dbReference>
<dbReference type="Gene3D" id="1.10.357.10">
    <property type="entry name" value="Tetracycline Repressor, domain 2"/>
    <property type="match status" value="1"/>
</dbReference>
<keyword evidence="2 4" id="KW-0238">DNA-binding</keyword>